<sequence length="145" mass="15821">MKEHRSLVASIVMATTGFSVAHANAELVAHCGASEGRGYFFFDELFNPNGPAWETDGISGGRIILVREGDNWDILFGDAVGSFGYRQDGATVVLLSNTGDYITVGAFTENYVETYTFNLRDNEVVWTCHKTGPIPKVAIYRADCG</sequence>
<evidence type="ECO:0000313" key="1">
    <source>
        <dbReference type="EMBL" id="RMA44103.1"/>
    </source>
</evidence>
<dbReference type="Proteomes" id="UP000281343">
    <property type="component" value="Unassembled WGS sequence"/>
</dbReference>
<name>A0A3L9YD60_9RHOB</name>
<proteinExistence type="predicted"/>
<organism evidence="1 2">
    <name type="scientific">Rhodophyticola porphyridii</name>
    <dbReference type="NCBI Taxonomy" id="1852017"/>
    <lineage>
        <taxon>Bacteria</taxon>
        <taxon>Pseudomonadati</taxon>
        <taxon>Pseudomonadota</taxon>
        <taxon>Alphaproteobacteria</taxon>
        <taxon>Rhodobacterales</taxon>
        <taxon>Roseobacteraceae</taxon>
        <taxon>Rhodophyticola</taxon>
    </lineage>
</organism>
<keyword evidence="2" id="KW-1185">Reference proteome</keyword>
<dbReference type="AlphaFoldDB" id="A0A3L9YD60"/>
<reference evidence="1 2" key="1">
    <citation type="submission" date="2018-10" db="EMBL/GenBank/DDBJ databases">
        <authorList>
            <person name="Jung H.S."/>
            <person name="Jeon C.O."/>
        </authorList>
    </citation>
    <scope>NUCLEOTIDE SEQUENCE [LARGE SCALE GENOMIC DNA]</scope>
    <source>
        <strain evidence="1 2">MA-7-27</strain>
    </source>
</reference>
<accession>A0A3L9YD60</accession>
<evidence type="ECO:0000313" key="2">
    <source>
        <dbReference type="Proteomes" id="UP000281343"/>
    </source>
</evidence>
<gene>
    <name evidence="1" type="ORF">D9R08_04160</name>
</gene>
<protein>
    <submittedName>
        <fullName evidence="1">Uncharacterized protein</fullName>
    </submittedName>
</protein>
<dbReference type="EMBL" id="RCNT01000001">
    <property type="protein sequence ID" value="RMA44103.1"/>
    <property type="molecule type" value="Genomic_DNA"/>
</dbReference>
<comment type="caution">
    <text evidence="1">The sequence shown here is derived from an EMBL/GenBank/DDBJ whole genome shotgun (WGS) entry which is preliminary data.</text>
</comment>